<dbReference type="EMBL" id="LAZR01005779">
    <property type="protein sequence ID" value="KKM97192.1"/>
    <property type="molecule type" value="Genomic_DNA"/>
</dbReference>
<feature type="transmembrane region" description="Helical" evidence="1">
    <location>
        <begin position="17"/>
        <end position="45"/>
    </location>
</feature>
<name>A0A0F9PVH7_9ZZZZ</name>
<proteinExistence type="predicted"/>
<accession>A0A0F9PVH7</accession>
<protein>
    <submittedName>
        <fullName evidence="2">Uncharacterized protein</fullName>
    </submittedName>
</protein>
<reference evidence="2" key="1">
    <citation type="journal article" date="2015" name="Nature">
        <title>Complex archaea that bridge the gap between prokaryotes and eukaryotes.</title>
        <authorList>
            <person name="Spang A."/>
            <person name="Saw J.H."/>
            <person name="Jorgensen S.L."/>
            <person name="Zaremba-Niedzwiedzka K."/>
            <person name="Martijn J."/>
            <person name="Lind A.E."/>
            <person name="van Eijk R."/>
            <person name="Schleper C."/>
            <person name="Guy L."/>
            <person name="Ettema T.J."/>
        </authorList>
    </citation>
    <scope>NUCLEOTIDE SEQUENCE</scope>
</reference>
<sequence length="56" mass="5839">MQSAVEDILFGIGLSSVIYGVSMISIPWAWIVGGSISICIAVLLLRSHGHAEGAIV</sequence>
<organism evidence="2">
    <name type="scientific">marine sediment metagenome</name>
    <dbReference type="NCBI Taxonomy" id="412755"/>
    <lineage>
        <taxon>unclassified sequences</taxon>
        <taxon>metagenomes</taxon>
        <taxon>ecological metagenomes</taxon>
    </lineage>
</organism>
<keyword evidence="1" id="KW-0472">Membrane</keyword>
<evidence type="ECO:0000313" key="2">
    <source>
        <dbReference type="EMBL" id="KKM97192.1"/>
    </source>
</evidence>
<keyword evidence="1" id="KW-0812">Transmembrane</keyword>
<dbReference type="AlphaFoldDB" id="A0A0F9PVH7"/>
<evidence type="ECO:0000256" key="1">
    <source>
        <dbReference type="SAM" id="Phobius"/>
    </source>
</evidence>
<comment type="caution">
    <text evidence="2">The sequence shown here is derived from an EMBL/GenBank/DDBJ whole genome shotgun (WGS) entry which is preliminary data.</text>
</comment>
<keyword evidence="1" id="KW-1133">Transmembrane helix</keyword>
<gene>
    <name evidence="2" type="ORF">LCGC14_1170540</name>
</gene>